<dbReference type="Pfam" id="PF07215">
    <property type="entry name" value="DUF1419"/>
    <property type="match status" value="1"/>
</dbReference>
<evidence type="ECO:0000313" key="2">
    <source>
        <dbReference type="Proteomes" id="UP001596060"/>
    </source>
</evidence>
<organism evidence="1 2">
    <name type="scientific">Bosea massiliensis</name>
    <dbReference type="NCBI Taxonomy" id="151419"/>
    <lineage>
        <taxon>Bacteria</taxon>
        <taxon>Pseudomonadati</taxon>
        <taxon>Pseudomonadota</taxon>
        <taxon>Alphaproteobacteria</taxon>
        <taxon>Hyphomicrobiales</taxon>
        <taxon>Boseaceae</taxon>
        <taxon>Bosea</taxon>
    </lineage>
</organism>
<dbReference type="RefSeq" id="WP_068078838.1">
    <property type="nucleotide sequence ID" value="NZ_JBHSLU010000017.1"/>
</dbReference>
<protein>
    <submittedName>
        <fullName evidence="1">DUF1419 domain-containing protein</fullName>
    </submittedName>
</protein>
<gene>
    <name evidence="1" type="ORF">ACFPN9_09695</name>
</gene>
<proteinExistence type="predicted"/>
<dbReference type="InterPro" id="IPR009862">
    <property type="entry name" value="DUF1419"/>
</dbReference>
<comment type="caution">
    <text evidence="1">The sequence shown here is derived from an EMBL/GenBank/DDBJ whole genome shotgun (WGS) entry which is preliminary data.</text>
</comment>
<evidence type="ECO:0000313" key="1">
    <source>
        <dbReference type="EMBL" id="MFC5505529.1"/>
    </source>
</evidence>
<reference evidence="2" key="1">
    <citation type="journal article" date="2019" name="Int. J. Syst. Evol. Microbiol.">
        <title>The Global Catalogue of Microorganisms (GCM) 10K type strain sequencing project: providing services to taxonomists for standard genome sequencing and annotation.</title>
        <authorList>
            <consortium name="The Broad Institute Genomics Platform"/>
            <consortium name="The Broad Institute Genome Sequencing Center for Infectious Disease"/>
            <person name="Wu L."/>
            <person name="Ma J."/>
        </authorList>
    </citation>
    <scope>NUCLEOTIDE SEQUENCE [LARGE SCALE GENOMIC DNA]</scope>
    <source>
        <strain evidence="2">CCUG 43117</strain>
    </source>
</reference>
<sequence length="203" mass="22637">MTHRPFRRVALGVTTNAEMFALFGRYNGAPCDAQLISGQLWAGEWFEIGSESYDYMLEMLPPLFYRRGMFGMSEFKAGSVTMVFCAITINGVPRWFAGYCDMSIAGAPDMLRQAIIERETAEDADTPRRDEALEVIWNATHPDFKGFAGSVNPDAYPPHLQGKRSILVNGGGAGTTLSLLEDLKPEQISDKLKLRRIYVRESA</sequence>
<name>A0ABW0NYK6_9HYPH</name>
<dbReference type="Proteomes" id="UP001596060">
    <property type="component" value="Unassembled WGS sequence"/>
</dbReference>
<keyword evidence="2" id="KW-1185">Reference proteome</keyword>
<dbReference type="EMBL" id="JBHSLU010000017">
    <property type="protein sequence ID" value="MFC5505529.1"/>
    <property type="molecule type" value="Genomic_DNA"/>
</dbReference>
<accession>A0ABW0NYK6</accession>